<dbReference type="InterPro" id="IPR045589">
    <property type="entry name" value="DUF6464"/>
</dbReference>
<reference evidence="1 2" key="1">
    <citation type="submission" date="2017-01" db="EMBL/GenBank/DDBJ databases">
        <authorList>
            <person name="Abreu V.A."/>
            <person name="Popin R.V."/>
            <person name="Rigonato J."/>
            <person name="Andreote A.P."/>
            <person name="Schaker P.C."/>
            <person name="Hoff-Risseti C."/>
            <person name="Alvarenga D.O."/>
            <person name="Varani A.M."/>
            <person name="Fiore M.F."/>
        </authorList>
    </citation>
    <scope>NUCLEOTIDE SEQUENCE [LARGE SCALE GENOMIC DNA]</scope>
    <source>
        <strain evidence="1 2">CENA302</strain>
    </source>
</reference>
<dbReference type="EMBL" id="MTPU01000017">
    <property type="protein sequence ID" value="OPH10710.1"/>
    <property type="molecule type" value="Genomic_DNA"/>
</dbReference>
<evidence type="ECO:0000313" key="2">
    <source>
        <dbReference type="Proteomes" id="UP000190056"/>
    </source>
</evidence>
<sequence length="115" mass="13224">MHPDSLATEIILTNPPQYLGKLQLDWAPQPGNYLDFEGKTYAVLERHHRYQFRTGRYRLHRIAIYVQTAKRPSEKSFINGRWVVGDASCKYNAHSEIIRCAVNPDGPCNSCAFNE</sequence>
<dbReference type="Proteomes" id="UP000190056">
    <property type="component" value="Unassembled WGS sequence"/>
</dbReference>
<accession>A0A9Q5QZ25</accession>
<protein>
    <submittedName>
        <fullName evidence="1">Uncharacterized protein</fullName>
    </submittedName>
</protein>
<dbReference type="AlphaFoldDB" id="A0A9Q5QZ25"/>
<name>A0A9Q5QZ25_9CYAN</name>
<evidence type="ECO:0000313" key="1">
    <source>
        <dbReference type="EMBL" id="OPH10710.1"/>
    </source>
</evidence>
<organism evidence="1 2">
    <name type="scientific">Cylindrospermopsis raciborskii CENA302</name>
    <dbReference type="NCBI Taxonomy" id="1170768"/>
    <lineage>
        <taxon>Bacteria</taxon>
        <taxon>Bacillati</taxon>
        <taxon>Cyanobacteriota</taxon>
        <taxon>Cyanophyceae</taxon>
        <taxon>Nostocales</taxon>
        <taxon>Aphanizomenonaceae</taxon>
        <taxon>Cylindrospermopsis</taxon>
    </lineage>
</organism>
<dbReference type="RefSeq" id="WP_061545199.1">
    <property type="nucleotide sequence ID" value="NZ_MTPU01000017.1"/>
</dbReference>
<dbReference type="Pfam" id="PF20065">
    <property type="entry name" value="DUF6464"/>
    <property type="match status" value="1"/>
</dbReference>
<gene>
    <name evidence="1" type="ORF">CENA302_03450</name>
</gene>
<proteinExistence type="predicted"/>
<comment type="caution">
    <text evidence="1">The sequence shown here is derived from an EMBL/GenBank/DDBJ whole genome shotgun (WGS) entry which is preliminary data.</text>
</comment>